<dbReference type="PROSITE" id="PS50006">
    <property type="entry name" value="FHA_DOMAIN"/>
    <property type="match status" value="1"/>
</dbReference>
<evidence type="ECO:0000256" key="1">
    <source>
        <dbReference type="ARBA" id="ARBA00022553"/>
    </source>
</evidence>
<dbReference type="InterPro" id="IPR000253">
    <property type="entry name" value="FHA_dom"/>
</dbReference>
<dbReference type="AlphaFoldDB" id="A0A2T8FEY3"/>
<accession>A0A2T8FEY3</accession>
<dbReference type="RefSeq" id="WP_116570385.1">
    <property type="nucleotide sequence ID" value="NZ_QDGZ01000001.1"/>
</dbReference>
<dbReference type="InterPro" id="IPR008984">
    <property type="entry name" value="SMAD_FHA_dom_sf"/>
</dbReference>
<dbReference type="CDD" id="cd00060">
    <property type="entry name" value="FHA"/>
    <property type="match status" value="1"/>
</dbReference>
<dbReference type="PANTHER" id="PTHR23308">
    <property type="entry name" value="NUCLEAR INHIBITOR OF PROTEIN PHOSPHATASE-1"/>
    <property type="match status" value="1"/>
</dbReference>
<dbReference type="SUPFAM" id="SSF49879">
    <property type="entry name" value="SMAD/FHA domain"/>
    <property type="match status" value="1"/>
</dbReference>
<evidence type="ECO:0000313" key="3">
    <source>
        <dbReference type="EMBL" id="PVG84255.1"/>
    </source>
</evidence>
<dbReference type="OrthoDB" id="277520at2"/>
<dbReference type="EMBL" id="QDGZ01000001">
    <property type="protein sequence ID" value="PVG84255.1"/>
    <property type="molecule type" value="Genomic_DNA"/>
</dbReference>
<dbReference type="Gene3D" id="2.60.200.20">
    <property type="match status" value="1"/>
</dbReference>
<evidence type="ECO:0000259" key="2">
    <source>
        <dbReference type="PROSITE" id="PS50006"/>
    </source>
</evidence>
<dbReference type="Proteomes" id="UP000246018">
    <property type="component" value="Unassembled WGS sequence"/>
</dbReference>
<dbReference type="InterPro" id="IPR050923">
    <property type="entry name" value="Cell_Proc_Reg/RNA_Proc"/>
</dbReference>
<protein>
    <recommendedName>
        <fullName evidence="2">FHA domain-containing protein</fullName>
    </recommendedName>
</protein>
<organism evidence="3 4">
    <name type="scientific">Nocardioides gansuensis</name>
    <dbReference type="NCBI Taxonomy" id="2138300"/>
    <lineage>
        <taxon>Bacteria</taxon>
        <taxon>Bacillati</taxon>
        <taxon>Actinomycetota</taxon>
        <taxon>Actinomycetes</taxon>
        <taxon>Propionibacteriales</taxon>
        <taxon>Nocardioidaceae</taxon>
        <taxon>Nocardioides</taxon>
    </lineage>
</organism>
<keyword evidence="1" id="KW-0597">Phosphoprotein</keyword>
<keyword evidence="4" id="KW-1185">Reference proteome</keyword>
<evidence type="ECO:0000313" key="4">
    <source>
        <dbReference type="Proteomes" id="UP000246018"/>
    </source>
</evidence>
<name>A0A2T8FEY3_9ACTN</name>
<sequence>MTGLELRTGLHGIARHPRARPAPVPTLTLPDHRRPILILGRAGDCDVVLADPTVSRVHAVLMRYGGQWLLLDRGSTNGTTVNGRRTWGTIAVRPGDLVTFGRLGFRLARAPKGQV</sequence>
<dbReference type="SMART" id="SM00240">
    <property type="entry name" value="FHA"/>
    <property type="match status" value="1"/>
</dbReference>
<gene>
    <name evidence="3" type="ORF">DDE18_01070</name>
</gene>
<reference evidence="3" key="1">
    <citation type="submission" date="2018-04" db="EMBL/GenBank/DDBJ databases">
        <title>Genome of Nocardioides gansuensis WSJ-1.</title>
        <authorList>
            <person name="Wu S."/>
            <person name="Wang G."/>
        </authorList>
    </citation>
    <scope>NUCLEOTIDE SEQUENCE [LARGE SCALE GENOMIC DNA]</scope>
    <source>
        <strain evidence="3">WSJ-1</strain>
    </source>
</reference>
<comment type="caution">
    <text evidence="3">The sequence shown here is derived from an EMBL/GenBank/DDBJ whole genome shotgun (WGS) entry which is preliminary data.</text>
</comment>
<proteinExistence type="predicted"/>
<feature type="domain" description="FHA" evidence="2">
    <location>
        <begin position="37"/>
        <end position="86"/>
    </location>
</feature>
<dbReference type="Pfam" id="PF00498">
    <property type="entry name" value="FHA"/>
    <property type="match status" value="1"/>
</dbReference>